<dbReference type="Proteomes" id="UP001172680">
    <property type="component" value="Unassembled WGS sequence"/>
</dbReference>
<comment type="caution">
    <text evidence="1">The sequence shown here is derived from an EMBL/GenBank/DDBJ whole genome shotgun (WGS) entry which is preliminary data.</text>
</comment>
<reference evidence="1" key="1">
    <citation type="submission" date="2022-10" db="EMBL/GenBank/DDBJ databases">
        <title>Culturing micro-colonial fungi from biological soil crusts in the Mojave desert and describing Neophaeococcomyces mojavensis, and introducing the new genera and species Taxawa tesnikishii.</title>
        <authorList>
            <person name="Kurbessoian T."/>
            <person name="Stajich J.E."/>
        </authorList>
    </citation>
    <scope>NUCLEOTIDE SEQUENCE</scope>
    <source>
        <strain evidence="1">JES_115</strain>
    </source>
</reference>
<organism evidence="1 2">
    <name type="scientific">Coniosporium tulheliwenetii</name>
    <dbReference type="NCBI Taxonomy" id="3383036"/>
    <lineage>
        <taxon>Eukaryota</taxon>
        <taxon>Fungi</taxon>
        <taxon>Dikarya</taxon>
        <taxon>Ascomycota</taxon>
        <taxon>Pezizomycotina</taxon>
        <taxon>Dothideomycetes</taxon>
        <taxon>Dothideomycetes incertae sedis</taxon>
        <taxon>Coniosporium</taxon>
    </lineage>
</organism>
<sequence length="264" mass="29621">MFAWRGVKDIKFVQFRLTLDLRSEEDMALMDERWCPPDDWSGPKYWDPWPEAKPPTIPSDWLLHLWEHPHDSWSFKLSMKTKLGILRAVHLLVGFSRTTAPGCRKAAKELWSDMAYFRGWGEKILPLFEDIELQQSAADNTPSGSITAASTTGTVPQCAASLGSSLERRQNMIYRCTPKKLFEKLKADPSSPPYGWGLYLEEGFMVPEPIQWMASFFAICAIFGILALCIAKLGELGVGVFEAWSGTIALAALIFTVVTKLAGK</sequence>
<proteinExistence type="predicted"/>
<keyword evidence="2" id="KW-1185">Reference proteome</keyword>
<gene>
    <name evidence="1" type="ORF">H2199_002635</name>
</gene>
<evidence type="ECO:0000313" key="2">
    <source>
        <dbReference type="Proteomes" id="UP001172680"/>
    </source>
</evidence>
<accession>A0ACC2ZH05</accession>
<dbReference type="EMBL" id="JAPDRP010000006">
    <property type="protein sequence ID" value="KAJ9646586.1"/>
    <property type="molecule type" value="Genomic_DNA"/>
</dbReference>
<name>A0ACC2ZH05_9PEZI</name>
<protein>
    <submittedName>
        <fullName evidence="1">Uncharacterized protein</fullName>
    </submittedName>
</protein>
<evidence type="ECO:0000313" key="1">
    <source>
        <dbReference type="EMBL" id="KAJ9646586.1"/>
    </source>
</evidence>